<proteinExistence type="predicted"/>
<evidence type="ECO:0000313" key="1">
    <source>
        <dbReference type="EMBL" id="MDC7135946.1"/>
    </source>
</evidence>
<name>A0ABT5H5S1_9BACE</name>
<accession>A0ABT5H5S1</accession>
<sequence>MKAQKPMTTYLTAGSKSCLSIAMIAGKTKVEAWCRKMKKQTNEYKQEIISSSS</sequence>
<evidence type="ECO:0000313" key="2">
    <source>
        <dbReference type="Proteomes" id="UP001215398"/>
    </source>
</evidence>
<dbReference type="RefSeq" id="WP_195476401.1">
    <property type="nucleotide sequence ID" value="NZ_CP182860.1"/>
</dbReference>
<organism evidence="1 2">
    <name type="scientific">Bacteroides zhangwenhongii</name>
    <dbReference type="NCBI Taxonomy" id="2650157"/>
    <lineage>
        <taxon>Bacteria</taxon>
        <taxon>Pseudomonadati</taxon>
        <taxon>Bacteroidota</taxon>
        <taxon>Bacteroidia</taxon>
        <taxon>Bacteroidales</taxon>
        <taxon>Bacteroidaceae</taxon>
        <taxon>Bacteroides</taxon>
    </lineage>
</organism>
<protein>
    <recommendedName>
        <fullName evidence="3">Transposase</fullName>
    </recommendedName>
</protein>
<dbReference type="Proteomes" id="UP001215398">
    <property type="component" value="Unassembled WGS sequence"/>
</dbReference>
<keyword evidence="2" id="KW-1185">Reference proteome</keyword>
<dbReference type="EMBL" id="JAQPYS010000043">
    <property type="protein sequence ID" value="MDC7135946.1"/>
    <property type="molecule type" value="Genomic_DNA"/>
</dbReference>
<evidence type="ECO:0008006" key="3">
    <source>
        <dbReference type="Google" id="ProtNLM"/>
    </source>
</evidence>
<gene>
    <name evidence="1" type="ORF">PQG98_06250</name>
</gene>
<comment type="caution">
    <text evidence="1">The sequence shown here is derived from an EMBL/GenBank/DDBJ whole genome shotgun (WGS) entry which is preliminary data.</text>
</comment>
<reference evidence="1 2" key="1">
    <citation type="submission" date="2023-01" db="EMBL/GenBank/DDBJ databases">
        <title>Exploring GABA producing Bacteroides strains toward improving mental health.</title>
        <authorList>
            <person name="Yousuf B."/>
            <person name="Bouhlel N.E."/>
            <person name="Mottawea W."/>
            <person name="Hammami R."/>
        </authorList>
    </citation>
    <scope>NUCLEOTIDE SEQUENCE [LARGE SCALE GENOMIC DNA]</scope>
    <source>
        <strain evidence="1 2">UO.H1054</strain>
    </source>
</reference>